<proteinExistence type="predicted"/>
<reference evidence="1" key="2">
    <citation type="journal article" date="2005" name="Virus Res.">
        <title>Characterization and partial genome sequence analysis of Clostera anachoreta granulovirus.</title>
        <authorList>
            <person name="Zhang X.X."/>
            <person name="Liang Z.P."/>
            <person name="Peng H.Y."/>
            <person name="Zhang Z.X."/>
            <person name="Tang X.C."/>
            <person name="Liu T.Q."/>
        </authorList>
    </citation>
    <scope>NUCLEOTIDE SEQUENCE</scope>
</reference>
<name>Q6B4E5_9BBAC</name>
<organism evidence="1">
    <name type="scientific">Clostera anachoreta granulovirus</name>
    <dbReference type="NCBI Taxonomy" id="283675"/>
    <lineage>
        <taxon>Viruses</taxon>
        <taxon>Viruses incertae sedis</taxon>
        <taxon>Naldaviricetes</taxon>
        <taxon>Lefavirales</taxon>
        <taxon>Baculoviridae</taxon>
        <taxon>Betabaculovirus</taxon>
        <taxon>Betabaculovirus clanachoretae</taxon>
    </lineage>
</organism>
<evidence type="ECO:0000313" key="1">
    <source>
        <dbReference type="EMBL" id="AAT81597.1"/>
    </source>
</evidence>
<accession>Q6B4E5</accession>
<reference evidence="1" key="1">
    <citation type="submission" date="2004-07" db="EMBL/GenBank/DDBJ databases">
        <authorList>
            <person name="Zhang X."/>
            <person name="Liang Z."/>
            <person name="Peng H."/>
            <person name="Zhang Z."/>
        </authorList>
    </citation>
    <scope>NUCLEOTIDE SEQUENCE</scope>
</reference>
<dbReference type="EMBL" id="AY683042">
    <property type="protein sequence ID" value="AAT81597.1"/>
    <property type="molecule type" value="Genomic_DNA"/>
</dbReference>
<protein>
    <submittedName>
        <fullName evidence="1">Uncharacterized protein</fullName>
    </submittedName>
</protein>
<sequence length="69" mass="7870">MVHSQIANPSTRLDVHILQSLYGVKHNHLVSHASQVFFILICSDHTCKLTRVQAQIIKHQSVVVYYGRC</sequence>